<dbReference type="OMA" id="SYDDEEC"/>
<dbReference type="Proteomes" id="UP000007801">
    <property type="component" value="Unassembled WGS sequence"/>
</dbReference>
<evidence type="ECO:0000256" key="1">
    <source>
        <dbReference type="SAM" id="MobiDB-lite"/>
    </source>
</evidence>
<dbReference type="InParanoid" id="B3MIX9"/>
<feature type="compositionally biased region" description="Polar residues" evidence="1">
    <location>
        <begin position="166"/>
        <end position="175"/>
    </location>
</feature>
<dbReference type="GO" id="GO:0061060">
    <property type="term" value="P:negative regulation of peptidoglycan recognition protein signaling pathway"/>
    <property type="evidence" value="ECO:0007669"/>
    <property type="project" value="EnsemblMetazoa"/>
</dbReference>
<dbReference type="STRING" id="7217.B3MIX9"/>
<dbReference type="KEGG" id="dan:6494495"/>
<reference evidence="2 3" key="1">
    <citation type="journal article" date="2007" name="Nature">
        <title>Evolution of genes and genomes on the Drosophila phylogeny.</title>
        <authorList>
            <consortium name="Drosophila 12 Genomes Consortium"/>
            <person name="Clark A.G."/>
            <person name="Eisen M.B."/>
            <person name="Smith D.R."/>
            <person name="Bergman C.M."/>
            <person name="Oliver B."/>
            <person name="Markow T.A."/>
            <person name="Kaufman T.C."/>
            <person name="Kellis M."/>
            <person name="Gelbart W."/>
            <person name="Iyer V.N."/>
            <person name="Pollard D.A."/>
            <person name="Sackton T.B."/>
            <person name="Larracuente A.M."/>
            <person name="Singh N.D."/>
            <person name="Abad J.P."/>
            <person name="Abt D.N."/>
            <person name="Adryan B."/>
            <person name="Aguade M."/>
            <person name="Akashi H."/>
            <person name="Anderson W.W."/>
            <person name="Aquadro C.F."/>
            <person name="Ardell D.H."/>
            <person name="Arguello R."/>
            <person name="Artieri C.G."/>
            <person name="Barbash D.A."/>
            <person name="Barker D."/>
            <person name="Barsanti P."/>
            <person name="Batterham P."/>
            <person name="Batzoglou S."/>
            <person name="Begun D."/>
            <person name="Bhutkar A."/>
            <person name="Blanco E."/>
            <person name="Bosak S.A."/>
            <person name="Bradley R.K."/>
            <person name="Brand A.D."/>
            <person name="Brent M.R."/>
            <person name="Brooks A.N."/>
            <person name="Brown R.H."/>
            <person name="Butlin R.K."/>
            <person name="Caggese C."/>
            <person name="Calvi B.R."/>
            <person name="Bernardo de Carvalho A."/>
            <person name="Caspi A."/>
            <person name="Castrezana S."/>
            <person name="Celniker S.E."/>
            <person name="Chang J.L."/>
            <person name="Chapple C."/>
            <person name="Chatterji S."/>
            <person name="Chinwalla A."/>
            <person name="Civetta A."/>
            <person name="Clifton S.W."/>
            <person name="Comeron J.M."/>
            <person name="Costello J.C."/>
            <person name="Coyne J.A."/>
            <person name="Daub J."/>
            <person name="David R.G."/>
            <person name="Delcher A.L."/>
            <person name="Delehaunty K."/>
            <person name="Do C.B."/>
            <person name="Ebling H."/>
            <person name="Edwards K."/>
            <person name="Eickbush T."/>
            <person name="Evans J.D."/>
            <person name="Filipski A."/>
            <person name="Findeiss S."/>
            <person name="Freyhult E."/>
            <person name="Fulton L."/>
            <person name="Fulton R."/>
            <person name="Garcia A.C."/>
            <person name="Gardiner A."/>
            <person name="Garfield D.A."/>
            <person name="Garvin B.E."/>
            <person name="Gibson G."/>
            <person name="Gilbert D."/>
            <person name="Gnerre S."/>
            <person name="Godfrey J."/>
            <person name="Good R."/>
            <person name="Gotea V."/>
            <person name="Gravely B."/>
            <person name="Greenberg A.J."/>
            <person name="Griffiths-Jones S."/>
            <person name="Gross S."/>
            <person name="Guigo R."/>
            <person name="Gustafson E.A."/>
            <person name="Haerty W."/>
            <person name="Hahn M.W."/>
            <person name="Halligan D.L."/>
            <person name="Halpern A.L."/>
            <person name="Halter G.M."/>
            <person name="Han M.V."/>
            <person name="Heger A."/>
            <person name="Hillier L."/>
            <person name="Hinrichs A.S."/>
            <person name="Holmes I."/>
            <person name="Hoskins R.A."/>
            <person name="Hubisz M.J."/>
            <person name="Hultmark D."/>
            <person name="Huntley M.A."/>
            <person name="Jaffe D.B."/>
            <person name="Jagadeeshan S."/>
            <person name="Jeck W.R."/>
            <person name="Johnson J."/>
            <person name="Jones C.D."/>
            <person name="Jordan W.C."/>
            <person name="Karpen G.H."/>
            <person name="Kataoka E."/>
            <person name="Keightley P.D."/>
            <person name="Kheradpour P."/>
            <person name="Kirkness E.F."/>
            <person name="Koerich L.B."/>
            <person name="Kristiansen K."/>
            <person name="Kudrna D."/>
            <person name="Kulathinal R.J."/>
            <person name="Kumar S."/>
            <person name="Kwok R."/>
            <person name="Lander E."/>
            <person name="Langley C.H."/>
            <person name="Lapoint R."/>
            <person name="Lazzaro B.P."/>
            <person name="Lee S.J."/>
            <person name="Levesque L."/>
            <person name="Li R."/>
            <person name="Lin C.F."/>
            <person name="Lin M.F."/>
            <person name="Lindblad-Toh K."/>
            <person name="Llopart A."/>
            <person name="Long M."/>
            <person name="Low L."/>
            <person name="Lozovsky E."/>
            <person name="Lu J."/>
            <person name="Luo M."/>
            <person name="Machado C.A."/>
            <person name="Makalowski W."/>
            <person name="Marzo M."/>
            <person name="Matsuda M."/>
            <person name="Matzkin L."/>
            <person name="McAllister B."/>
            <person name="McBride C.S."/>
            <person name="McKernan B."/>
            <person name="McKernan K."/>
            <person name="Mendez-Lago M."/>
            <person name="Minx P."/>
            <person name="Mollenhauer M.U."/>
            <person name="Montooth K."/>
            <person name="Mount S.M."/>
            <person name="Mu X."/>
            <person name="Myers E."/>
            <person name="Negre B."/>
            <person name="Newfeld S."/>
            <person name="Nielsen R."/>
            <person name="Noor M.A."/>
            <person name="O'Grady P."/>
            <person name="Pachter L."/>
            <person name="Papaceit M."/>
            <person name="Parisi M.J."/>
            <person name="Parisi M."/>
            <person name="Parts L."/>
            <person name="Pedersen J.S."/>
            <person name="Pesole G."/>
            <person name="Phillippy A.M."/>
            <person name="Ponting C.P."/>
            <person name="Pop M."/>
            <person name="Porcelli D."/>
            <person name="Powell J.R."/>
            <person name="Prohaska S."/>
            <person name="Pruitt K."/>
            <person name="Puig M."/>
            <person name="Quesneville H."/>
            <person name="Ram K.R."/>
            <person name="Rand D."/>
            <person name="Rasmussen M.D."/>
            <person name="Reed L.K."/>
            <person name="Reenan R."/>
            <person name="Reily A."/>
            <person name="Remington K.A."/>
            <person name="Rieger T.T."/>
            <person name="Ritchie M.G."/>
            <person name="Robin C."/>
            <person name="Rogers Y.H."/>
            <person name="Rohde C."/>
            <person name="Rozas J."/>
            <person name="Rubenfield M.J."/>
            <person name="Ruiz A."/>
            <person name="Russo S."/>
            <person name="Salzberg S.L."/>
            <person name="Sanchez-Gracia A."/>
            <person name="Saranga D.J."/>
            <person name="Sato H."/>
            <person name="Schaeffer S.W."/>
            <person name="Schatz M.C."/>
            <person name="Schlenke T."/>
            <person name="Schwartz R."/>
            <person name="Segarra C."/>
            <person name="Singh R.S."/>
            <person name="Sirot L."/>
            <person name="Sirota M."/>
            <person name="Sisneros N.B."/>
            <person name="Smith C.D."/>
            <person name="Smith T.F."/>
            <person name="Spieth J."/>
            <person name="Stage D.E."/>
            <person name="Stark A."/>
            <person name="Stephan W."/>
            <person name="Strausberg R.L."/>
            <person name="Strempel S."/>
            <person name="Sturgill D."/>
            <person name="Sutton G."/>
            <person name="Sutton G.G."/>
            <person name="Tao W."/>
            <person name="Teichmann S."/>
            <person name="Tobari Y.N."/>
            <person name="Tomimura Y."/>
            <person name="Tsolas J.M."/>
            <person name="Valente V.L."/>
            <person name="Venter E."/>
            <person name="Venter J.C."/>
            <person name="Vicario S."/>
            <person name="Vieira F.G."/>
            <person name="Vilella A.J."/>
            <person name="Villasante A."/>
            <person name="Walenz B."/>
            <person name="Wang J."/>
            <person name="Wasserman M."/>
            <person name="Watts T."/>
            <person name="Wilson D."/>
            <person name="Wilson R.K."/>
            <person name="Wing R.A."/>
            <person name="Wolfner M.F."/>
            <person name="Wong A."/>
            <person name="Wong G.K."/>
            <person name="Wu C.I."/>
            <person name="Wu G."/>
            <person name="Yamamoto D."/>
            <person name="Yang H.P."/>
            <person name="Yang S.P."/>
            <person name="Yorke J.A."/>
            <person name="Yoshida K."/>
            <person name="Zdobnov E."/>
            <person name="Zhang P."/>
            <person name="Zhang Y."/>
            <person name="Zimin A.V."/>
            <person name="Baldwin J."/>
            <person name="Abdouelleil A."/>
            <person name="Abdulkadir J."/>
            <person name="Abebe A."/>
            <person name="Abera B."/>
            <person name="Abreu J."/>
            <person name="Acer S.C."/>
            <person name="Aftuck L."/>
            <person name="Alexander A."/>
            <person name="An P."/>
            <person name="Anderson E."/>
            <person name="Anderson S."/>
            <person name="Arachi H."/>
            <person name="Azer M."/>
            <person name="Bachantsang P."/>
            <person name="Barry A."/>
            <person name="Bayul T."/>
            <person name="Berlin A."/>
            <person name="Bessette D."/>
            <person name="Bloom T."/>
            <person name="Blye J."/>
            <person name="Boguslavskiy L."/>
            <person name="Bonnet C."/>
            <person name="Boukhgalter B."/>
            <person name="Bourzgui I."/>
            <person name="Brown A."/>
            <person name="Cahill P."/>
            <person name="Channer S."/>
            <person name="Cheshatsang Y."/>
            <person name="Chuda L."/>
            <person name="Citroen M."/>
            <person name="Collymore A."/>
            <person name="Cooke P."/>
            <person name="Costello M."/>
            <person name="D'Aco K."/>
            <person name="Daza R."/>
            <person name="De Haan G."/>
            <person name="DeGray S."/>
            <person name="DeMaso C."/>
            <person name="Dhargay N."/>
            <person name="Dooley K."/>
            <person name="Dooley E."/>
            <person name="Doricent M."/>
            <person name="Dorje P."/>
            <person name="Dorjee K."/>
            <person name="Dupes A."/>
            <person name="Elong R."/>
            <person name="Falk J."/>
            <person name="Farina A."/>
            <person name="Faro S."/>
            <person name="Ferguson D."/>
            <person name="Fisher S."/>
            <person name="Foley C.D."/>
            <person name="Franke A."/>
            <person name="Friedrich D."/>
            <person name="Gadbois L."/>
            <person name="Gearin G."/>
            <person name="Gearin C.R."/>
            <person name="Giannoukos G."/>
            <person name="Goode T."/>
            <person name="Graham J."/>
            <person name="Grandbois E."/>
            <person name="Grewal S."/>
            <person name="Gyaltsen K."/>
            <person name="Hafez N."/>
            <person name="Hagos B."/>
            <person name="Hall J."/>
            <person name="Henson C."/>
            <person name="Hollinger A."/>
            <person name="Honan T."/>
            <person name="Huard M.D."/>
            <person name="Hughes L."/>
            <person name="Hurhula B."/>
            <person name="Husby M.E."/>
            <person name="Kamat A."/>
            <person name="Kanga B."/>
            <person name="Kashin S."/>
            <person name="Khazanovich D."/>
            <person name="Kisner P."/>
            <person name="Lance K."/>
            <person name="Lara M."/>
            <person name="Lee W."/>
            <person name="Lennon N."/>
            <person name="Letendre F."/>
            <person name="LeVine R."/>
            <person name="Lipovsky A."/>
            <person name="Liu X."/>
            <person name="Liu J."/>
            <person name="Liu S."/>
            <person name="Lokyitsang T."/>
            <person name="Lokyitsang Y."/>
            <person name="Lubonja R."/>
            <person name="Lui A."/>
            <person name="MacDonald P."/>
            <person name="Magnisalis V."/>
            <person name="Maru K."/>
            <person name="Matthews C."/>
            <person name="McCusker W."/>
            <person name="McDonough S."/>
            <person name="Mehta T."/>
            <person name="Meldrim J."/>
            <person name="Meneus L."/>
            <person name="Mihai O."/>
            <person name="Mihalev A."/>
            <person name="Mihova T."/>
            <person name="Mittelman R."/>
            <person name="Mlenga V."/>
            <person name="Montmayeur A."/>
            <person name="Mulrain L."/>
            <person name="Navidi A."/>
            <person name="Naylor J."/>
            <person name="Negash T."/>
            <person name="Nguyen T."/>
            <person name="Nguyen N."/>
            <person name="Nicol R."/>
            <person name="Norbu C."/>
            <person name="Norbu N."/>
            <person name="Novod N."/>
            <person name="O'Neill B."/>
            <person name="Osman S."/>
            <person name="Markiewicz E."/>
            <person name="Oyono O.L."/>
            <person name="Patti C."/>
            <person name="Phunkhang P."/>
            <person name="Pierre F."/>
            <person name="Priest M."/>
            <person name="Raghuraman S."/>
            <person name="Rege F."/>
            <person name="Reyes R."/>
            <person name="Rise C."/>
            <person name="Rogov P."/>
            <person name="Ross K."/>
            <person name="Ryan E."/>
            <person name="Settipalli S."/>
            <person name="Shea T."/>
            <person name="Sherpa N."/>
            <person name="Shi L."/>
            <person name="Shih D."/>
            <person name="Sparrow T."/>
            <person name="Spaulding J."/>
            <person name="Stalker J."/>
            <person name="Stange-Thomann N."/>
            <person name="Stavropoulos S."/>
            <person name="Stone C."/>
            <person name="Strader C."/>
            <person name="Tesfaye S."/>
            <person name="Thomson T."/>
            <person name="Thoulutsang Y."/>
            <person name="Thoulutsang D."/>
            <person name="Topham K."/>
            <person name="Topping I."/>
            <person name="Tsamla T."/>
            <person name="Vassiliev H."/>
            <person name="Vo A."/>
            <person name="Wangchuk T."/>
            <person name="Wangdi T."/>
            <person name="Weiand M."/>
            <person name="Wilkinson J."/>
            <person name="Wilson A."/>
            <person name="Yadav S."/>
            <person name="Young G."/>
            <person name="Yu Q."/>
            <person name="Zembek L."/>
            <person name="Zhong D."/>
            <person name="Zimmer A."/>
            <person name="Zwirko Z."/>
            <person name="Jaffe D.B."/>
            <person name="Alvarez P."/>
            <person name="Brockman W."/>
            <person name="Butler J."/>
            <person name="Chin C."/>
            <person name="Gnerre S."/>
            <person name="Grabherr M."/>
            <person name="Kleber M."/>
            <person name="Mauceli E."/>
            <person name="MacCallum I."/>
        </authorList>
    </citation>
    <scope>NUCLEOTIDE SEQUENCE [LARGE SCALE GENOMIC DNA]</scope>
    <source>
        <strain evidence="3">Tucson 14024-0371.13</strain>
    </source>
</reference>
<evidence type="ECO:0000313" key="2">
    <source>
        <dbReference type="EMBL" id="EDV37045.1"/>
    </source>
</evidence>
<protein>
    <submittedName>
        <fullName evidence="2">Uncharacterized protein</fullName>
    </submittedName>
</protein>
<dbReference type="HOGENOM" id="CLU_1385486_0_0_1"/>
<dbReference type="PhylomeDB" id="B3MIX9"/>
<evidence type="ECO:0000313" key="3">
    <source>
        <dbReference type="Proteomes" id="UP000007801"/>
    </source>
</evidence>
<dbReference type="OrthoDB" id="8190314at2759"/>
<accession>B3MIX9</accession>
<feature type="region of interest" description="Disordered" evidence="1">
    <location>
        <begin position="146"/>
        <end position="175"/>
    </location>
</feature>
<dbReference type="FunCoup" id="B3MIX9">
    <property type="interactions" value="79"/>
</dbReference>
<dbReference type="CTD" id="37468"/>
<organism evidence="2 3">
    <name type="scientific">Drosophila ananassae</name>
    <name type="common">Fruit fly</name>
    <dbReference type="NCBI Taxonomy" id="7217"/>
    <lineage>
        <taxon>Eukaryota</taxon>
        <taxon>Metazoa</taxon>
        <taxon>Ecdysozoa</taxon>
        <taxon>Arthropoda</taxon>
        <taxon>Hexapoda</taxon>
        <taxon>Insecta</taxon>
        <taxon>Pterygota</taxon>
        <taxon>Neoptera</taxon>
        <taxon>Endopterygota</taxon>
        <taxon>Diptera</taxon>
        <taxon>Brachycera</taxon>
        <taxon>Muscomorpha</taxon>
        <taxon>Ephydroidea</taxon>
        <taxon>Drosophilidae</taxon>
        <taxon>Drosophila</taxon>
        <taxon>Sophophora</taxon>
    </lineage>
</organism>
<dbReference type="GeneID" id="6494495"/>
<feature type="region of interest" description="Disordered" evidence="1">
    <location>
        <begin position="1"/>
        <end position="50"/>
    </location>
</feature>
<feature type="compositionally biased region" description="Low complexity" evidence="1">
    <location>
        <begin position="41"/>
        <end position="50"/>
    </location>
</feature>
<dbReference type="GO" id="GO:0005829">
    <property type="term" value="C:cytosol"/>
    <property type="evidence" value="ECO:0007669"/>
    <property type="project" value="EnsemblMetazoa"/>
</dbReference>
<gene>
    <name evidence="2" type="primary">Dana\GF11631</name>
    <name evidence="2" type="synonym">Dana GLEANR_11674</name>
    <name evidence="2" type="synonym">dana_GLEANR_11674</name>
    <name evidence="2" type="ORF">GF11631</name>
</gene>
<sequence>MGVRVIETDSASDSYDDDDCSTCQQEEKQQPSKAPNKTKTRSTTTLPDTTTYSSKDLVGNFKEYRIENNTRDLRIIGNGNRIRIVSNSGNLQIIGNATRLKIQSNSGALKYTGNDGRIYLGSNSPQQNVDYTGCNGLLKVVKSLDLSGNGSKKPSKRGQTGKPRETPQTSSSGGIEIDSNLTIVNGVSGNIVIKNAINVSI</sequence>
<dbReference type="GO" id="GO:0005102">
    <property type="term" value="F:signaling receptor binding"/>
    <property type="evidence" value="ECO:0007669"/>
    <property type="project" value="EnsemblMetazoa"/>
</dbReference>
<proteinExistence type="predicted"/>
<dbReference type="EMBL" id="CH902619">
    <property type="protein sequence ID" value="EDV37045.1"/>
    <property type="molecule type" value="Genomic_DNA"/>
</dbReference>
<dbReference type="AlphaFoldDB" id="B3MIX9"/>
<dbReference type="eggNOG" id="ENOG502SEX4">
    <property type="taxonomic scope" value="Eukaryota"/>
</dbReference>
<name>B3MIX9_DROAN</name>
<keyword evidence="3" id="KW-1185">Reference proteome</keyword>